<evidence type="ECO:0000256" key="4">
    <source>
        <dbReference type="ARBA" id="ARBA00023163"/>
    </source>
</evidence>
<dbReference type="GO" id="GO:0000160">
    <property type="term" value="P:phosphorelay signal transduction system"/>
    <property type="evidence" value="ECO:0007669"/>
    <property type="project" value="InterPro"/>
</dbReference>
<feature type="domain" description="Response regulatory" evidence="7">
    <location>
        <begin position="1"/>
        <end position="115"/>
    </location>
</feature>
<dbReference type="PROSITE" id="PS50110">
    <property type="entry name" value="RESPONSE_REGULATORY"/>
    <property type="match status" value="1"/>
</dbReference>
<name>A0A2T5BZV8_9BACT</name>
<dbReference type="Pfam" id="PF00196">
    <property type="entry name" value="GerE"/>
    <property type="match status" value="1"/>
</dbReference>
<keyword evidence="3" id="KW-0238">DNA-binding</keyword>
<dbReference type="PRINTS" id="PR00038">
    <property type="entry name" value="HTHLUXR"/>
</dbReference>
<feature type="modified residue" description="4-aspartylphosphate" evidence="5">
    <location>
        <position position="50"/>
    </location>
</feature>
<comment type="caution">
    <text evidence="8">The sequence shown here is derived from an EMBL/GenBank/DDBJ whole genome shotgun (WGS) entry which is preliminary data.</text>
</comment>
<dbReference type="GO" id="GO:0003677">
    <property type="term" value="F:DNA binding"/>
    <property type="evidence" value="ECO:0007669"/>
    <property type="project" value="UniProtKB-KW"/>
</dbReference>
<dbReference type="InterPro" id="IPR001789">
    <property type="entry name" value="Sig_transdc_resp-reg_receiver"/>
</dbReference>
<dbReference type="InterPro" id="IPR016032">
    <property type="entry name" value="Sig_transdc_resp-reg_C-effctor"/>
</dbReference>
<dbReference type="InterPro" id="IPR058245">
    <property type="entry name" value="NreC/VraR/RcsB-like_REC"/>
</dbReference>
<dbReference type="SMART" id="SM00448">
    <property type="entry name" value="REC"/>
    <property type="match status" value="1"/>
</dbReference>
<evidence type="ECO:0000313" key="8">
    <source>
        <dbReference type="EMBL" id="PTN07842.1"/>
    </source>
</evidence>
<organism evidence="8 9">
    <name type="scientific">Mangrovibacterium marinum</name>
    <dbReference type="NCBI Taxonomy" id="1639118"/>
    <lineage>
        <taxon>Bacteria</taxon>
        <taxon>Pseudomonadati</taxon>
        <taxon>Bacteroidota</taxon>
        <taxon>Bacteroidia</taxon>
        <taxon>Marinilabiliales</taxon>
        <taxon>Prolixibacteraceae</taxon>
        <taxon>Mangrovibacterium</taxon>
    </lineage>
</organism>
<dbReference type="GO" id="GO:0006355">
    <property type="term" value="P:regulation of DNA-templated transcription"/>
    <property type="evidence" value="ECO:0007669"/>
    <property type="project" value="InterPro"/>
</dbReference>
<evidence type="ECO:0000259" key="7">
    <source>
        <dbReference type="PROSITE" id="PS50110"/>
    </source>
</evidence>
<dbReference type="CDD" id="cd17535">
    <property type="entry name" value="REC_NarL-like"/>
    <property type="match status" value="1"/>
</dbReference>
<dbReference type="PROSITE" id="PS50043">
    <property type="entry name" value="HTH_LUXR_2"/>
    <property type="match status" value="1"/>
</dbReference>
<keyword evidence="4" id="KW-0804">Transcription</keyword>
<dbReference type="InterPro" id="IPR011006">
    <property type="entry name" value="CheY-like_superfamily"/>
</dbReference>
<dbReference type="SMART" id="SM00421">
    <property type="entry name" value="HTH_LUXR"/>
    <property type="match status" value="1"/>
</dbReference>
<gene>
    <name evidence="8" type="ORF">C8N47_1124</name>
</gene>
<proteinExistence type="predicted"/>
<dbReference type="PROSITE" id="PS00622">
    <property type="entry name" value="HTH_LUXR_1"/>
    <property type="match status" value="1"/>
</dbReference>
<evidence type="ECO:0000256" key="5">
    <source>
        <dbReference type="PROSITE-ProRule" id="PRU00169"/>
    </source>
</evidence>
<keyword evidence="1 5" id="KW-0597">Phosphoprotein</keyword>
<dbReference type="Gene3D" id="3.40.50.2300">
    <property type="match status" value="1"/>
</dbReference>
<dbReference type="PANTHER" id="PTHR43214">
    <property type="entry name" value="TWO-COMPONENT RESPONSE REGULATOR"/>
    <property type="match status" value="1"/>
</dbReference>
<dbReference type="PANTHER" id="PTHR43214:SF41">
    <property type="entry name" value="NITRATE_NITRITE RESPONSE REGULATOR PROTEIN NARP"/>
    <property type="match status" value="1"/>
</dbReference>
<dbReference type="CDD" id="cd06170">
    <property type="entry name" value="LuxR_C_like"/>
    <property type="match status" value="1"/>
</dbReference>
<reference evidence="8 9" key="1">
    <citation type="submission" date="2018-04" db="EMBL/GenBank/DDBJ databases">
        <title>Genomic Encyclopedia of Archaeal and Bacterial Type Strains, Phase II (KMG-II): from individual species to whole genera.</title>
        <authorList>
            <person name="Goeker M."/>
        </authorList>
    </citation>
    <scope>NUCLEOTIDE SEQUENCE [LARGE SCALE GENOMIC DNA]</scope>
    <source>
        <strain evidence="8 9">DSM 28823</strain>
    </source>
</reference>
<dbReference type="InterPro" id="IPR039420">
    <property type="entry name" value="WalR-like"/>
</dbReference>
<accession>A0A2T5BZV8</accession>
<evidence type="ECO:0000259" key="6">
    <source>
        <dbReference type="PROSITE" id="PS50043"/>
    </source>
</evidence>
<dbReference type="AlphaFoldDB" id="A0A2T5BZV8"/>
<feature type="domain" description="HTH luxR-type" evidence="6">
    <location>
        <begin position="142"/>
        <end position="207"/>
    </location>
</feature>
<dbReference type="SUPFAM" id="SSF52172">
    <property type="entry name" value="CheY-like"/>
    <property type="match status" value="1"/>
</dbReference>
<evidence type="ECO:0000256" key="2">
    <source>
        <dbReference type="ARBA" id="ARBA00023015"/>
    </source>
</evidence>
<dbReference type="InterPro" id="IPR000792">
    <property type="entry name" value="Tscrpt_reg_LuxR_C"/>
</dbReference>
<sequence>MIVGDYHILRTGLKLLLESKEEFDVVGEAADLKGLIACMENSLPDVIMLDLVLPEGVVVDMLKYLQRAYSRIPVVVIAVNASQGAVLDCVMWGVKGVVWKESSEEDLYQALDIVMAGENYFQMPPNGIDTQLINQFERVQTLQSELAMLSQRELQVLKLIAEGFSYKEIGERLSISPRTVETHKSNLLSKLNMNTPIDLVKYAVRSKLVD</sequence>
<dbReference type="Proteomes" id="UP000243525">
    <property type="component" value="Unassembled WGS sequence"/>
</dbReference>
<evidence type="ECO:0000313" key="9">
    <source>
        <dbReference type="Proteomes" id="UP000243525"/>
    </source>
</evidence>
<evidence type="ECO:0000256" key="3">
    <source>
        <dbReference type="ARBA" id="ARBA00023125"/>
    </source>
</evidence>
<keyword evidence="2" id="KW-0805">Transcription regulation</keyword>
<dbReference type="Pfam" id="PF00072">
    <property type="entry name" value="Response_reg"/>
    <property type="match status" value="1"/>
</dbReference>
<protein>
    <submittedName>
        <fullName evidence="8">LuxR family two component transcriptional regulator</fullName>
    </submittedName>
</protein>
<evidence type="ECO:0000256" key="1">
    <source>
        <dbReference type="ARBA" id="ARBA00022553"/>
    </source>
</evidence>
<dbReference type="EMBL" id="QAAD01000012">
    <property type="protein sequence ID" value="PTN07842.1"/>
    <property type="molecule type" value="Genomic_DNA"/>
</dbReference>
<keyword evidence="9" id="KW-1185">Reference proteome</keyword>
<dbReference type="SUPFAM" id="SSF46894">
    <property type="entry name" value="C-terminal effector domain of the bipartite response regulators"/>
    <property type="match status" value="1"/>
</dbReference>